<dbReference type="PROSITE" id="PS00095">
    <property type="entry name" value="C5_MTASE_2"/>
    <property type="match status" value="1"/>
</dbReference>
<keyword evidence="3 6" id="KW-0808">Transferase</keyword>
<evidence type="ECO:0000256" key="4">
    <source>
        <dbReference type="ARBA" id="ARBA00022691"/>
    </source>
</evidence>
<organism evidence="6 7">
    <name type="scientific">Candidatus Nanohalococcus occultus</name>
    <dbReference type="NCBI Taxonomy" id="2978047"/>
    <lineage>
        <taxon>Archaea</taxon>
        <taxon>Candidatus Nanohalarchaeota</taxon>
        <taxon>Candidatus Nanohalarchaeota incertae sedis</taxon>
        <taxon>Candidatus Nanohalococcus</taxon>
    </lineage>
</organism>
<dbReference type="GeneID" id="90589923"/>
<dbReference type="PANTHER" id="PTHR10629">
    <property type="entry name" value="CYTOSINE-SPECIFIC METHYLTRANSFERASE"/>
    <property type="match status" value="1"/>
</dbReference>
<comment type="similarity">
    <text evidence="5">Belongs to the class I-like SAM-binding methyltransferase superfamily. C5-methyltransferase family.</text>
</comment>
<dbReference type="EC" id="2.1.1.37" evidence="1"/>
<dbReference type="InterPro" id="IPR050390">
    <property type="entry name" value="C5-Methyltransferase"/>
</dbReference>
<dbReference type="InterPro" id="IPR001525">
    <property type="entry name" value="C5_MeTfrase"/>
</dbReference>
<dbReference type="PRINTS" id="PR00105">
    <property type="entry name" value="C5METTRFRASE"/>
</dbReference>
<dbReference type="Pfam" id="PF00145">
    <property type="entry name" value="DNA_methylase"/>
    <property type="match status" value="1"/>
</dbReference>
<gene>
    <name evidence="6" type="primary">dcm</name>
    <name evidence="6" type="ORF">SVXNc_0487</name>
</gene>
<name>A0ABY8CE89_9ARCH</name>
<dbReference type="GO" id="GO:0032259">
    <property type="term" value="P:methylation"/>
    <property type="evidence" value="ECO:0007669"/>
    <property type="project" value="UniProtKB-KW"/>
</dbReference>
<dbReference type="Gene3D" id="3.40.50.150">
    <property type="entry name" value="Vaccinia Virus protein VP39"/>
    <property type="match status" value="1"/>
</dbReference>
<dbReference type="PROSITE" id="PS51679">
    <property type="entry name" value="SAM_MT_C5"/>
    <property type="match status" value="1"/>
</dbReference>
<dbReference type="Gene3D" id="3.90.120.10">
    <property type="entry name" value="DNA Methylase, subunit A, domain 2"/>
    <property type="match status" value="1"/>
</dbReference>
<evidence type="ECO:0000313" key="7">
    <source>
        <dbReference type="Proteomes" id="UP001218034"/>
    </source>
</evidence>
<evidence type="ECO:0000313" key="6">
    <source>
        <dbReference type="EMBL" id="WEL19507.1"/>
    </source>
</evidence>
<dbReference type="PANTHER" id="PTHR10629:SF52">
    <property type="entry name" value="DNA (CYTOSINE-5)-METHYLTRANSFERASE 1"/>
    <property type="match status" value="1"/>
</dbReference>
<dbReference type="PROSITE" id="PS00094">
    <property type="entry name" value="C5_MTASE_1"/>
    <property type="match status" value="1"/>
</dbReference>
<reference evidence="6 7" key="1">
    <citation type="submission" date="2022-09" db="EMBL/GenBank/DDBJ databases">
        <title>Xylan utilization by haloarchaea-nanohaloarchaea associations.</title>
        <authorList>
            <person name="Yakimov M."/>
        </authorList>
    </citation>
    <scope>NUCLEOTIDE SEQUENCE [LARGE SCALE GENOMIC DNA]</scope>
    <source>
        <strain evidence="6 7">SVXNc</strain>
    </source>
</reference>
<dbReference type="InterPro" id="IPR018117">
    <property type="entry name" value="C5_DNA_meth_AS"/>
</dbReference>
<dbReference type="Proteomes" id="UP001218034">
    <property type="component" value="Chromosome"/>
</dbReference>
<sequence>MSETDDLVAAGFFVGCGGLDLGIEKAGFEVVIANDYWEPASETYQHNFEDSEFIEGDIRDIGRKELEDALEKAGYSKDDIDVVVGGPPCQGFSRLNNENIELDEMEKDDRNTLFQEFLRVVDILRPDMVLMENVRDLINRQTSEGEYIKDLIVEEFNKHDYKCEYKVLEAQNYGVPQKRKRIFFIGTDKDVKIKFPKPSHPNEADWETAGAALENITDDLPNMRYANTQEKTLEKIRHVPPGGYYDDLPDRLKTKKYKCDCEDKENCPHEKQIVKRYGTYLRRLHPDEPSLTVSNNPFIHPEEDRYITPREKARLQTFPDSFEFTGNKGEVNQQLGNAVPVELGRKLGEKLKSYFPGIRDKDKISVGTVEQKNLADIHQD</sequence>
<keyword evidence="2 6" id="KW-0489">Methyltransferase</keyword>
<evidence type="ECO:0000256" key="2">
    <source>
        <dbReference type="ARBA" id="ARBA00022603"/>
    </source>
</evidence>
<protein>
    <recommendedName>
        <fullName evidence="1">DNA (cytosine-5-)-methyltransferase</fullName>
        <ecNumber evidence="1">2.1.1.37</ecNumber>
    </recommendedName>
</protein>
<dbReference type="NCBIfam" id="TIGR00675">
    <property type="entry name" value="dcm"/>
    <property type="match status" value="1"/>
</dbReference>
<evidence type="ECO:0000256" key="3">
    <source>
        <dbReference type="ARBA" id="ARBA00022679"/>
    </source>
</evidence>
<dbReference type="EMBL" id="CP104395">
    <property type="protein sequence ID" value="WEL19507.1"/>
    <property type="molecule type" value="Genomic_DNA"/>
</dbReference>
<accession>A0ABY8CE89</accession>
<evidence type="ECO:0000256" key="1">
    <source>
        <dbReference type="ARBA" id="ARBA00011975"/>
    </source>
</evidence>
<evidence type="ECO:0000256" key="5">
    <source>
        <dbReference type="RuleBase" id="RU000416"/>
    </source>
</evidence>
<dbReference type="GO" id="GO:0003886">
    <property type="term" value="F:DNA (cytosine-5-)-methyltransferase activity"/>
    <property type="evidence" value="ECO:0007669"/>
    <property type="project" value="UniProtKB-EC"/>
</dbReference>
<dbReference type="InterPro" id="IPR031303">
    <property type="entry name" value="C5_meth_CS"/>
</dbReference>
<dbReference type="InterPro" id="IPR029063">
    <property type="entry name" value="SAM-dependent_MTases_sf"/>
</dbReference>
<keyword evidence="4" id="KW-0949">S-adenosyl-L-methionine</keyword>
<keyword evidence="7" id="KW-1185">Reference proteome</keyword>
<proteinExistence type="inferred from homology"/>
<dbReference type="RefSeq" id="WP_347722376.1">
    <property type="nucleotide sequence ID" value="NZ_CP104395.1"/>
</dbReference>
<dbReference type="SUPFAM" id="SSF53335">
    <property type="entry name" value="S-adenosyl-L-methionine-dependent methyltransferases"/>
    <property type="match status" value="1"/>
</dbReference>